<keyword evidence="3" id="KW-0804">Transcription</keyword>
<feature type="domain" description="HTH marR-type" evidence="4">
    <location>
        <begin position="12"/>
        <end position="145"/>
    </location>
</feature>
<dbReference type="InterPro" id="IPR000835">
    <property type="entry name" value="HTH_MarR-typ"/>
</dbReference>
<proteinExistence type="predicted"/>
<dbReference type="PROSITE" id="PS50995">
    <property type="entry name" value="HTH_MARR_2"/>
    <property type="match status" value="1"/>
</dbReference>
<organism evidence="5 6">
    <name type="scientific">Alteromonas naphthalenivorans</name>
    <dbReference type="NCBI Taxonomy" id="715451"/>
    <lineage>
        <taxon>Bacteria</taxon>
        <taxon>Pseudomonadati</taxon>
        <taxon>Pseudomonadota</taxon>
        <taxon>Gammaproteobacteria</taxon>
        <taxon>Alteromonadales</taxon>
        <taxon>Alteromonadaceae</taxon>
        <taxon>Alteromonas/Salinimonas group</taxon>
        <taxon>Alteromonas</taxon>
    </lineage>
</organism>
<name>F5ZAI9_ALTNA</name>
<accession>F5ZAI9</accession>
<dbReference type="Pfam" id="PF01047">
    <property type="entry name" value="MarR"/>
    <property type="match status" value="1"/>
</dbReference>
<keyword evidence="6" id="KW-1185">Reference proteome</keyword>
<dbReference type="Gene3D" id="1.10.10.10">
    <property type="entry name" value="Winged helix-like DNA-binding domain superfamily/Winged helix DNA-binding domain"/>
    <property type="match status" value="1"/>
</dbReference>
<dbReference type="AlphaFoldDB" id="F5ZAI9"/>
<protein>
    <submittedName>
        <fullName evidence="5">MarR family transcriptional regulator</fullName>
    </submittedName>
</protein>
<dbReference type="RefSeq" id="WP_013783061.1">
    <property type="nucleotide sequence ID" value="NC_015554.1"/>
</dbReference>
<dbReference type="Proteomes" id="UP000000683">
    <property type="component" value="Chromosome"/>
</dbReference>
<dbReference type="InterPro" id="IPR036388">
    <property type="entry name" value="WH-like_DNA-bd_sf"/>
</dbReference>
<dbReference type="PROSITE" id="PS01117">
    <property type="entry name" value="HTH_MARR_1"/>
    <property type="match status" value="1"/>
</dbReference>
<evidence type="ECO:0000259" key="4">
    <source>
        <dbReference type="PROSITE" id="PS50995"/>
    </source>
</evidence>
<evidence type="ECO:0000313" key="6">
    <source>
        <dbReference type="Proteomes" id="UP000000683"/>
    </source>
</evidence>
<dbReference type="SUPFAM" id="SSF46785">
    <property type="entry name" value="Winged helix' DNA-binding domain"/>
    <property type="match status" value="1"/>
</dbReference>
<reference evidence="5 6" key="1">
    <citation type="journal article" date="2011" name="J. Bacteriol.">
        <title>Complete genome sequence of the polycyclic aromatic hydrocarbon-degrading bacterium Alteromonas sp. strain SN2.</title>
        <authorList>
            <person name="Jin H.M."/>
            <person name="Jeong H."/>
            <person name="Moon E.J."/>
            <person name="Math R.K."/>
            <person name="Lee K."/>
            <person name="Kim H.J."/>
            <person name="Jeon C.O."/>
            <person name="Oh T.K."/>
            <person name="Kim J.F."/>
        </authorList>
    </citation>
    <scope>NUCLEOTIDE SEQUENCE [LARGE SCALE GENOMIC DNA]</scope>
    <source>
        <strain evidence="6">JCM 17741 / KACC 18427 / KCTC 11700BP / SN2</strain>
    </source>
</reference>
<dbReference type="KEGG" id="alt:ambt_02825"/>
<dbReference type="InterPro" id="IPR036390">
    <property type="entry name" value="WH_DNA-bd_sf"/>
</dbReference>
<dbReference type="GO" id="GO:0003677">
    <property type="term" value="F:DNA binding"/>
    <property type="evidence" value="ECO:0007669"/>
    <property type="project" value="UniProtKB-KW"/>
</dbReference>
<evidence type="ECO:0000256" key="2">
    <source>
        <dbReference type="ARBA" id="ARBA00023125"/>
    </source>
</evidence>
<dbReference type="PANTHER" id="PTHR42756">
    <property type="entry name" value="TRANSCRIPTIONAL REGULATOR, MARR"/>
    <property type="match status" value="1"/>
</dbReference>
<keyword evidence="1" id="KW-0805">Transcription regulation</keyword>
<gene>
    <name evidence="5" type="ordered locus">ambt_02825</name>
</gene>
<dbReference type="OrthoDB" id="5296557at2"/>
<dbReference type="eggNOG" id="COG1846">
    <property type="taxonomic scope" value="Bacteria"/>
</dbReference>
<dbReference type="PRINTS" id="PR00598">
    <property type="entry name" value="HTHMARR"/>
</dbReference>
<keyword evidence="2" id="KW-0238">DNA-binding</keyword>
<dbReference type="SMART" id="SM00347">
    <property type="entry name" value="HTH_MARR"/>
    <property type="match status" value="1"/>
</dbReference>
<dbReference type="PANTHER" id="PTHR42756:SF1">
    <property type="entry name" value="TRANSCRIPTIONAL REPRESSOR OF EMRAB OPERON"/>
    <property type="match status" value="1"/>
</dbReference>
<dbReference type="EMBL" id="CP002339">
    <property type="protein sequence ID" value="AEF02119.1"/>
    <property type="molecule type" value="Genomic_DNA"/>
</dbReference>
<dbReference type="GO" id="GO:0003700">
    <property type="term" value="F:DNA-binding transcription factor activity"/>
    <property type="evidence" value="ECO:0007669"/>
    <property type="project" value="InterPro"/>
</dbReference>
<evidence type="ECO:0000256" key="3">
    <source>
        <dbReference type="ARBA" id="ARBA00023163"/>
    </source>
</evidence>
<dbReference type="HOGENOM" id="CLU_083287_18_2_6"/>
<dbReference type="InterPro" id="IPR023187">
    <property type="entry name" value="Tscrpt_reg_MarR-type_CS"/>
</dbReference>
<sequence>MSAQKPFHETLDFTLVGKMGRVHRLCREAVTLTVEPLGLTQSRWLALMHINLIGEGVTQLALAQSLGIEMPSLTRTLKQLEEQSLISRQVDNNDKRSKKLYFTQDGRVVLNSLNEKIADVKQQFYAGLTHEQLDVMARALLQIEQNASDCISLQETRRASKLEEGTNDA</sequence>
<evidence type="ECO:0000313" key="5">
    <source>
        <dbReference type="EMBL" id="AEF02119.1"/>
    </source>
</evidence>
<evidence type="ECO:0000256" key="1">
    <source>
        <dbReference type="ARBA" id="ARBA00023015"/>
    </source>
</evidence>